<feature type="region of interest" description="Disordered" evidence="1">
    <location>
        <begin position="54"/>
        <end position="85"/>
    </location>
</feature>
<feature type="compositionally biased region" description="Basic and acidic residues" evidence="1">
    <location>
        <begin position="54"/>
        <end position="67"/>
    </location>
</feature>
<dbReference type="EMBL" id="GIBP01010395">
    <property type="protein sequence ID" value="NDV39364.1"/>
    <property type="molecule type" value="Transcribed_RNA"/>
</dbReference>
<dbReference type="Gene3D" id="3.40.50.300">
    <property type="entry name" value="P-loop containing nucleotide triphosphate hydrolases"/>
    <property type="match status" value="1"/>
</dbReference>
<organism evidence="2">
    <name type="scientific">Arcella intermedia</name>
    <dbReference type="NCBI Taxonomy" id="1963864"/>
    <lineage>
        <taxon>Eukaryota</taxon>
        <taxon>Amoebozoa</taxon>
        <taxon>Tubulinea</taxon>
        <taxon>Elardia</taxon>
        <taxon>Arcellinida</taxon>
        <taxon>Sphaerothecina</taxon>
        <taxon>Arcellidae</taxon>
        <taxon>Arcella</taxon>
    </lineage>
</organism>
<proteinExistence type="predicted"/>
<evidence type="ECO:0000256" key="1">
    <source>
        <dbReference type="SAM" id="MobiDB-lite"/>
    </source>
</evidence>
<evidence type="ECO:0000313" key="2">
    <source>
        <dbReference type="EMBL" id="NDV39364.1"/>
    </source>
</evidence>
<dbReference type="InterPro" id="IPR027417">
    <property type="entry name" value="P-loop_NTPase"/>
</dbReference>
<reference evidence="2" key="1">
    <citation type="journal article" date="2020" name="J. Eukaryot. Microbiol.">
        <title>De novo Sequencing, Assembly and Annotation of the Transcriptome for the Free-Living Testate Amoeba Arcella intermedia.</title>
        <authorList>
            <person name="Ribeiro G.M."/>
            <person name="Porfirio-Sousa A.L."/>
            <person name="Maurer-Alcala X.X."/>
            <person name="Katz L.A."/>
            <person name="Lahr D.J.G."/>
        </authorList>
    </citation>
    <scope>NUCLEOTIDE SEQUENCE</scope>
</reference>
<dbReference type="AlphaFoldDB" id="A0A6B2LQQ0"/>
<accession>A0A6B2LQQ0</accession>
<protein>
    <submittedName>
        <fullName evidence="2">Uncharacterized protein</fullName>
    </submittedName>
</protein>
<sequence length="121" mass="13309">MKAEGKSPISYDQGLPLASEISAAKYLECSGLSRTGLNSIFEEAVWVAISSKEPAMKEKPKAAKEALQKPSKPTPEGPLSEKERTFKARKSILDDLLKDGVISHDVHNHYILKLKATFDIN</sequence>
<name>A0A6B2LQQ0_9EUKA</name>